<dbReference type="AlphaFoldDB" id="J9GKS9"/>
<proteinExistence type="predicted"/>
<reference evidence="2" key="1">
    <citation type="journal article" date="2012" name="PLoS ONE">
        <title>Gene sets for utilization of primary and secondary nutrition supplies in the distal gut of endangered iberian lynx.</title>
        <authorList>
            <person name="Alcaide M."/>
            <person name="Messina E."/>
            <person name="Richter M."/>
            <person name="Bargiela R."/>
            <person name="Peplies J."/>
            <person name="Huws S.A."/>
            <person name="Newbold C.J."/>
            <person name="Golyshin P.N."/>
            <person name="Simon M.A."/>
            <person name="Lopez G."/>
            <person name="Yakimov M.M."/>
            <person name="Ferrer M."/>
        </authorList>
    </citation>
    <scope>NUCLEOTIDE SEQUENCE</scope>
</reference>
<name>J9GKS9_9ZZZZ</name>
<feature type="transmembrane region" description="Helical" evidence="1">
    <location>
        <begin position="36"/>
        <end position="56"/>
    </location>
</feature>
<keyword evidence="1" id="KW-1133">Transmembrane helix</keyword>
<accession>J9GKS9</accession>
<evidence type="ECO:0000313" key="2">
    <source>
        <dbReference type="EMBL" id="EJX00300.1"/>
    </source>
</evidence>
<sequence>MNNIYSAVKLTTLIILLTVSLICVLSEPADNENWFLIFISSKIAGIVTAYVFYRLAKHWHCNDIKTITRYCDEEDL</sequence>
<protein>
    <submittedName>
        <fullName evidence="2">Membrane protein</fullName>
    </submittedName>
</protein>
<organism evidence="2">
    <name type="scientific">gut metagenome</name>
    <dbReference type="NCBI Taxonomy" id="749906"/>
    <lineage>
        <taxon>unclassified sequences</taxon>
        <taxon>metagenomes</taxon>
        <taxon>organismal metagenomes</taxon>
    </lineage>
</organism>
<dbReference type="EMBL" id="AMCI01003436">
    <property type="protein sequence ID" value="EJX00300.1"/>
    <property type="molecule type" value="Genomic_DNA"/>
</dbReference>
<evidence type="ECO:0000256" key="1">
    <source>
        <dbReference type="SAM" id="Phobius"/>
    </source>
</evidence>
<comment type="caution">
    <text evidence="2">The sequence shown here is derived from an EMBL/GenBank/DDBJ whole genome shotgun (WGS) entry which is preliminary data.</text>
</comment>
<gene>
    <name evidence="2" type="ORF">EVA_11593</name>
</gene>
<keyword evidence="1" id="KW-0812">Transmembrane</keyword>
<keyword evidence="1" id="KW-0472">Membrane</keyword>